<feature type="transmembrane region" description="Helical" evidence="1">
    <location>
        <begin position="34"/>
        <end position="52"/>
    </location>
</feature>
<evidence type="ECO:0000313" key="3">
    <source>
        <dbReference type="Proteomes" id="UP000430368"/>
    </source>
</evidence>
<dbReference type="EMBL" id="CP041764">
    <property type="protein sequence ID" value="QHA86796.1"/>
    <property type="molecule type" value="Genomic_DNA"/>
</dbReference>
<dbReference type="Proteomes" id="UP000430368">
    <property type="component" value="Chromosome"/>
</dbReference>
<proteinExistence type="predicted"/>
<keyword evidence="3" id="KW-1185">Reference proteome</keyword>
<feature type="transmembrane region" description="Helical" evidence="1">
    <location>
        <begin position="64"/>
        <end position="82"/>
    </location>
</feature>
<protein>
    <submittedName>
        <fullName evidence="2">SLATT domain-containing protein</fullName>
    </submittedName>
</protein>
<sequence length="162" mass="19187">MPKETSLRFLLEEIDKSIEIIKIKAKSNKRKLKFFFFISLLFSTTTTLILAFDFVGYEKTQKNIALIFSAALTLASGWTARFDYQKLWFRQKATLLSMYQLKNKVNYLKIKLDINQLEVDELFNEYKAIWEKDSHEWSNINREYIESKTNLSVYKNDGTTPQ</sequence>
<organism evidence="2 3">
    <name type="scientific">Serratia rhizosphaerae</name>
    <dbReference type="NCBI Taxonomy" id="2597702"/>
    <lineage>
        <taxon>Bacteria</taxon>
        <taxon>Pseudomonadati</taxon>
        <taxon>Pseudomonadota</taxon>
        <taxon>Gammaproteobacteria</taxon>
        <taxon>Enterobacterales</taxon>
        <taxon>Yersiniaceae</taxon>
        <taxon>Serratia</taxon>
    </lineage>
</organism>
<dbReference type="NCBIfam" id="NF033634">
    <property type="entry name" value="SLATT_1"/>
    <property type="match status" value="1"/>
</dbReference>
<accession>A0ABX6GKJ0</accession>
<keyword evidence="1" id="KW-0812">Transmembrane</keyword>
<evidence type="ECO:0000313" key="2">
    <source>
        <dbReference type="EMBL" id="QHA86796.1"/>
    </source>
</evidence>
<dbReference type="RefSeq" id="WP_160028647.1">
    <property type="nucleotide sequence ID" value="NZ_CP041764.1"/>
</dbReference>
<reference evidence="2 3" key="1">
    <citation type="submission" date="2019-07" db="EMBL/GenBank/DDBJ databases">
        <title>Serratia dokdonensis sp. nov., an elicitor of systemic resistance in Nicotiana Tabacum.</title>
        <authorList>
            <person name="Son J.-S."/>
            <person name="Hwang Y.-J."/>
            <person name="Lee S.-Y."/>
            <person name="Ghim S.-Y."/>
        </authorList>
    </citation>
    <scope>NUCLEOTIDE SEQUENCE [LARGE SCALE GENOMIC DNA]</scope>
    <source>
        <strain evidence="2 3">KUDC3025</strain>
    </source>
</reference>
<name>A0ABX6GKJ0_9GAMM</name>
<keyword evidence="1" id="KW-1133">Transmembrane helix</keyword>
<evidence type="ECO:0000256" key="1">
    <source>
        <dbReference type="SAM" id="Phobius"/>
    </source>
</evidence>
<gene>
    <name evidence="2" type="ORF">FO014_07425</name>
</gene>
<keyword evidence="1" id="KW-0472">Membrane</keyword>